<comment type="caution">
    <text evidence="2">The sequence shown here is derived from an EMBL/GenBank/DDBJ whole genome shotgun (WGS) entry which is preliminary data.</text>
</comment>
<sequence>MGATLVMAASLAIVICLILVLLVKLYCSLLLCRHQLEDSTTASSTTITIPTDTTTAPFSPQDIQNKINQSPYQCLCTRGPSCTKQLPTPLQTTQCYIPHQIGILHPTSPSIYFVTSQSDPVREKACSTAPGSCVKNLVYISNPIYDNNAGTGRPEITPSTLPSSDDGYLLRLVLLGYGVFLRFKKWMSLPRATNTDDHH</sequence>
<keyword evidence="1" id="KW-0812">Transmembrane</keyword>
<dbReference type="Proteomes" id="UP001165190">
    <property type="component" value="Unassembled WGS sequence"/>
</dbReference>
<dbReference type="OrthoDB" id="984949at2759"/>
<protein>
    <submittedName>
        <fullName evidence="2">Uncharacterized protein</fullName>
    </submittedName>
</protein>
<gene>
    <name evidence="2" type="ORF">HRI_003150100</name>
</gene>
<keyword evidence="1" id="KW-0472">Membrane</keyword>
<evidence type="ECO:0000313" key="2">
    <source>
        <dbReference type="EMBL" id="GMI94808.1"/>
    </source>
</evidence>
<proteinExistence type="predicted"/>
<feature type="transmembrane region" description="Helical" evidence="1">
    <location>
        <begin position="6"/>
        <end position="27"/>
    </location>
</feature>
<keyword evidence="3" id="KW-1185">Reference proteome</keyword>
<dbReference type="AlphaFoldDB" id="A0A9W7IIF9"/>
<evidence type="ECO:0000313" key="3">
    <source>
        <dbReference type="Proteomes" id="UP001165190"/>
    </source>
</evidence>
<name>A0A9W7IIF9_HIBTR</name>
<dbReference type="EMBL" id="BSYR01000026">
    <property type="protein sequence ID" value="GMI94808.1"/>
    <property type="molecule type" value="Genomic_DNA"/>
</dbReference>
<reference evidence="2" key="1">
    <citation type="submission" date="2023-05" db="EMBL/GenBank/DDBJ databases">
        <title>Genome and transcriptome analyses reveal genes involved in the formation of fine ridges on petal epidermal cells in Hibiscus trionum.</title>
        <authorList>
            <person name="Koshimizu S."/>
            <person name="Masuda S."/>
            <person name="Ishii T."/>
            <person name="Shirasu K."/>
            <person name="Hoshino A."/>
            <person name="Arita M."/>
        </authorList>
    </citation>
    <scope>NUCLEOTIDE SEQUENCE</scope>
    <source>
        <strain evidence="2">Hamamatsu line</strain>
    </source>
</reference>
<organism evidence="2 3">
    <name type="scientific">Hibiscus trionum</name>
    <name type="common">Flower of an hour</name>
    <dbReference type="NCBI Taxonomy" id="183268"/>
    <lineage>
        <taxon>Eukaryota</taxon>
        <taxon>Viridiplantae</taxon>
        <taxon>Streptophyta</taxon>
        <taxon>Embryophyta</taxon>
        <taxon>Tracheophyta</taxon>
        <taxon>Spermatophyta</taxon>
        <taxon>Magnoliopsida</taxon>
        <taxon>eudicotyledons</taxon>
        <taxon>Gunneridae</taxon>
        <taxon>Pentapetalae</taxon>
        <taxon>rosids</taxon>
        <taxon>malvids</taxon>
        <taxon>Malvales</taxon>
        <taxon>Malvaceae</taxon>
        <taxon>Malvoideae</taxon>
        <taxon>Hibiscus</taxon>
    </lineage>
</organism>
<accession>A0A9W7IIF9</accession>
<evidence type="ECO:0000256" key="1">
    <source>
        <dbReference type="SAM" id="Phobius"/>
    </source>
</evidence>
<keyword evidence="1" id="KW-1133">Transmembrane helix</keyword>